<dbReference type="Pfam" id="PF13400">
    <property type="entry name" value="Tad"/>
    <property type="match status" value="1"/>
</dbReference>
<organism evidence="3 4">
    <name type="scientific">Candidatus Wallbacteria bacterium HGW-Wallbacteria-1</name>
    <dbReference type="NCBI Taxonomy" id="2013854"/>
    <lineage>
        <taxon>Bacteria</taxon>
        <taxon>Candidatus Walliibacteriota</taxon>
    </lineage>
</organism>
<dbReference type="Proteomes" id="UP000233256">
    <property type="component" value="Unassembled WGS sequence"/>
</dbReference>
<accession>A0A2N1PPX2</accession>
<reference evidence="3 4" key="1">
    <citation type="journal article" date="2017" name="ISME J.">
        <title>Potential for microbial H2 and metal transformations associated with novel bacteria and archaea in deep terrestrial subsurface sediments.</title>
        <authorList>
            <person name="Hernsdorf A.W."/>
            <person name="Amano Y."/>
            <person name="Miyakawa K."/>
            <person name="Ise K."/>
            <person name="Suzuki Y."/>
            <person name="Anantharaman K."/>
            <person name="Probst A."/>
            <person name="Burstein D."/>
            <person name="Thomas B.C."/>
            <person name="Banfield J.F."/>
        </authorList>
    </citation>
    <scope>NUCLEOTIDE SEQUENCE [LARGE SCALE GENOMIC DNA]</scope>
    <source>
        <strain evidence="3">HGW-Wallbacteria-1</strain>
    </source>
</reference>
<sequence length="734" mass="80030">MIRDAKNPSDFRERCNVMISERRFHDARRGSIVVLLAVASVVLFSFLGLVVDGGLIYLNHQRMTKAADAASLSAAMEMPSESRALEEALQYASLNGFTNGVNDTVVTMTKKPASSNPNWVYVGISKKVPLFFMRILGFNTYAIDTESAAVYYSYLPMSITGTGVYGTRGIQYLSIFGENAKKSYGDPYSPKWEMDGTPNLEFNPAGYNFMIEVPTDYYARNGTNMLAVEIFDADCWNANGSMSPSASGVDEIHLKADGYPAGHPPVGNGYTTTHYSLYAPDDTPNNYDDDVLIAGWSWKEGDPTADTDMQWYSPAGFTFDTNGTSGKYRVNVTSGDGTANNVFHLRSGPPRTKAGELEAVNSAAGITASFTLSFDYYDLDTTTIGNNKDEIEIVIDGTGYRNHSVFNLKTTNNQWKSASLDITQYVKNGVCEISFRDVGAVLSGAAASDWDNDIRNIVVLKDGVQVYSRAPAFDVPLGGGGNFTFQASDAAAPPVYTMEWKAYDWDSATECMVFFNDANLNWQDQGLTSNNGTKTYSVDVTNFVGGDKGSVSVVDNTHTTTNWFSNMVLKKDGVVMQEFNNLAKTEPTAIPTTYEYTGLGSEAGWGEGSQFNPANGTSMAGISSLEMEFVMNGTVNVCLGTVPPEAAGVNLHIQKFDTDVGAKSVSYWDNNGNTWPGVLSGNGTWKEDIIKMPDNYAGGEMYATYQAGSTDTSTWYMWFENSMEGMPGKVRLVK</sequence>
<proteinExistence type="predicted"/>
<feature type="domain" description="Putative Flp pilus-assembly TadG-like N-terminal" evidence="2">
    <location>
        <begin position="30"/>
        <end position="76"/>
    </location>
</feature>
<name>A0A2N1PPX2_9BACT</name>
<dbReference type="InterPro" id="IPR028087">
    <property type="entry name" value="Tad_N"/>
</dbReference>
<keyword evidence="1" id="KW-0812">Transmembrane</keyword>
<keyword evidence="1" id="KW-0472">Membrane</keyword>
<feature type="transmembrane region" description="Helical" evidence="1">
    <location>
        <begin position="32"/>
        <end position="58"/>
    </location>
</feature>
<evidence type="ECO:0000256" key="1">
    <source>
        <dbReference type="SAM" id="Phobius"/>
    </source>
</evidence>
<evidence type="ECO:0000313" key="4">
    <source>
        <dbReference type="Proteomes" id="UP000233256"/>
    </source>
</evidence>
<evidence type="ECO:0000259" key="2">
    <source>
        <dbReference type="Pfam" id="PF13400"/>
    </source>
</evidence>
<comment type="caution">
    <text evidence="3">The sequence shown here is derived from an EMBL/GenBank/DDBJ whole genome shotgun (WGS) entry which is preliminary data.</text>
</comment>
<dbReference type="EMBL" id="PGXC01000005">
    <property type="protein sequence ID" value="PKK90393.1"/>
    <property type="molecule type" value="Genomic_DNA"/>
</dbReference>
<evidence type="ECO:0000313" key="3">
    <source>
        <dbReference type="EMBL" id="PKK90393.1"/>
    </source>
</evidence>
<keyword evidence="1" id="KW-1133">Transmembrane helix</keyword>
<dbReference type="AlphaFoldDB" id="A0A2N1PPX2"/>
<gene>
    <name evidence="3" type="ORF">CVV64_08495</name>
</gene>
<protein>
    <recommendedName>
        <fullName evidence="2">Putative Flp pilus-assembly TadG-like N-terminal domain-containing protein</fullName>
    </recommendedName>
</protein>